<reference evidence="2" key="1">
    <citation type="submission" date="2020-11" db="EMBL/GenBank/DDBJ databases">
        <title>Sequencing the genomes of 1000 actinobacteria strains.</title>
        <authorList>
            <person name="Klenk H.-P."/>
        </authorList>
    </citation>
    <scope>NUCLEOTIDE SEQUENCE</scope>
    <source>
        <strain evidence="2">DSM 45356</strain>
    </source>
</reference>
<organism evidence="2 3">
    <name type="scientific">Longispora fulva</name>
    <dbReference type="NCBI Taxonomy" id="619741"/>
    <lineage>
        <taxon>Bacteria</taxon>
        <taxon>Bacillati</taxon>
        <taxon>Actinomycetota</taxon>
        <taxon>Actinomycetes</taxon>
        <taxon>Micromonosporales</taxon>
        <taxon>Micromonosporaceae</taxon>
        <taxon>Longispora</taxon>
    </lineage>
</organism>
<feature type="region of interest" description="Disordered" evidence="1">
    <location>
        <begin position="97"/>
        <end position="143"/>
    </location>
</feature>
<accession>A0A8J7GED6</accession>
<evidence type="ECO:0000313" key="3">
    <source>
        <dbReference type="Proteomes" id="UP000622552"/>
    </source>
</evidence>
<protein>
    <submittedName>
        <fullName evidence="2">Uncharacterized protein</fullName>
    </submittedName>
</protein>
<dbReference type="Proteomes" id="UP000622552">
    <property type="component" value="Unassembled WGS sequence"/>
</dbReference>
<dbReference type="AlphaFoldDB" id="A0A8J7GED6"/>
<sequence length="143" mass="15409">MPSSPDDPNHIDHVLLARLAVPVTAAHPPDPDCPWRCANLRCRGQVYPCPPARAARRARHLAGVDALQPDRLDPPVVADRAVGRATVTCAPDAAAAGYWAPTPAHDPDPSGWLGDRYRGRHRPPRHSPAGPVEDRWAALQKAA</sequence>
<gene>
    <name evidence="2" type="ORF">IW245_002360</name>
</gene>
<proteinExistence type="predicted"/>
<dbReference type="EMBL" id="JADOUF010000001">
    <property type="protein sequence ID" value="MBG6136166.1"/>
    <property type="molecule type" value="Genomic_DNA"/>
</dbReference>
<comment type="caution">
    <text evidence="2">The sequence shown here is derived from an EMBL/GenBank/DDBJ whole genome shotgun (WGS) entry which is preliminary data.</text>
</comment>
<evidence type="ECO:0000256" key="1">
    <source>
        <dbReference type="SAM" id="MobiDB-lite"/>
    </source>
</evidence>
<keyword evidence="3" id="KW-1185">Reference proteome</keyword>
<name>A0A8J7GED6_9ACTN</name>
<evidence type="ECO:0000313" key="2">
    <source>
        <dbReference type="EMBL" id="MBG6136166.1"/>
    </source>
</evidence>